<evidence type="ECO:0000256" key="5">
    <source>
        <dbReference type="ARBA" id="ARBA00023136"/>
    </source>
</evidence>
<evidence type="ECO:0000313" key="9">
    <source>
        <dbReference type="EMBL" id="KAI92853.1"/>
    </source>
</evidence>
<gene>
    <name evidence="9" type="ORF">SPM_002290</name>
</gene>
<evidence type="ECO:0000256" key="6">
    <source>
        <dbReference type="ARBA" id="ARBA00038076"/>
    </source>
</evidence>
<dbReference type="EMBL" id="AGBZ02000001">
    <property type="protein sequence ID" value="KAI92853.1"/>
    <property type="molecule type" value="Genomic_DNA"/>
</dbReference>
<sequence>MWNLAKEATRGFTKKITQFIGLILFIVGAVLTFTALFSTVFQVKNGLNDIKKNSLPYQYEIRIDSLNIDNNVWKRNSDWKINENNRAFLAQFYDESKIDAEHLTFNNIRADALGLNCDLTNNEICKWTKEPSYLNPKTGTASFTALVKNFNNSLTATFLSYIINNPSESRLNDLINGDKAGLELSFNVGYQFTANNLAKDTQYFNATAINKNKNLLYNGDSWRGNNIFYTPFNRLFEVTKWKHISDLTENNIILNKQYADYNHLKLGGHFNLGNSQNLQFNIIGYGAKYSNIYPDLVSLSTLATGHKIIDLKNGSVLFMNDINFNAIKQNFSNGTEKITGFINVTGNLTEPQKITLLRKVLSNYFVAPDNAIVAFEASLPEQVVMLTNTVFIINTSIAVACSIIILFIIAFFIKKDITNSKRQIGVLKSLGYHRFELSFIFTFSIIFTTLIGCLLGWVLSIPLQMYFTGSNLYSIGLPLSSFYFNPLIFVSATIFIPLIFIGMSFLISFVLLSRTALDLIYDLKGSNLSFRPKKIKKGRKYAHFGLTFNVHLSFTFALKSLGKWIMVLVVLAFSSFLLIFQLDAGVMAQGIVEDSFRYFKNDIKSYLIASYDQQDIAQEASNGKPYLWITADKRKDYYHEVKILDDNKTFNFPNPLKCLLSLSGSDSKNMKKNCGDLSNIIGDPSGPTLVRSKINYDDKTNTYPYISSATVKAIVNYKVEDNESGDEINGWNNLVKIINLMKPVLIEKGIISEADIQTIISEINLVNSLSTITNGQYPDIYLWPYMVYDKNYDFPYYLLAAGWSSDDTKNSKNPVSQLNVVGLTSDETERNQLLNYRSKTTPSDIAQKEVFGYKISEEPTGNAPNAPINEPIPVLLAKRVYQSMNLVSGDIFKLNVRITNAIGYVPVAFKVIGSNDADISSGNIYMNQDSLVTVMNQLVNLTKKGEQFLPNSYYNVVASRASPLGVTLQPYRIISSFSLTDNYDFTMFDNNKKLDLKNALDLRTNLKLLNGLNKIWPFDTLRENYSQGMRTVRDVLNVLEGLTIVIVALILSVLIAMVLDENRRTILTLKVLGYPTWKIITIVLGFYLFAIILGYVLSYVIAQLLWNVIANIVFKSTGMLLIPSFSSYVVSIATLAIGFILISVIGVGIWKIKKNKLINITME</sequence>
<feature type="transmembrane region" description="Helical" evidence="7">
    <location>
        <begin position="1128"/>
        <end position="1150"/>
    </location>
</feature>
<feature type="domain" description="ABC3 transporter permease C-terminal" evidence="8">
    <location>
        <begin position="396"/>
        <end position="512"/>
    </location>
</feature>
<dbReference type="Proteomes" id="UP000004057">
    <property type="component" value="Unassembled WGS sequence"/>
</dbReference>
<keyword evidence="5 7" id="KW-0472">Membrane</keyword>
<dbReference type="GO" id="GO:0022857">
    <property type="term" value="F:transmembrane transporter activity"/>
    <property type="evidence" value="ECO:0007669"/>
    <property type="project" value="TreeGrafter"/>
</dbReference>
<evidence type="ECO:0000256" key="1">
    <source>
        <dbReference type="ARBA" id="ARBA00004651"/>
    </source>
</evidence>
<feature type="transmembrane region" description="Helical" evidence="7">
    <location>
        <begin position="391"/>
        <end position="413"/>
    </location>
</feature>
<feature type="transmembrane region" description="Helical" evidence="7">
    <location>
        <begin position="1079"/>
        <end position="1097"/>
    </location>
</feature>
<dbReference type="InterPro" id="IPR050250">
    <property type="entry name" value="Macrolide_Exporter_MacB"/>
</dbReference>
<dbReference type="AlphaFoldDB" id="A0AAI9T3N9"/>
<feature type="transmembrane region" description="Helical" evidence="7">
    <location>
        <begin position="564"/>
        <end position="582"/>
    </location>
</feature>
<evidence type="ECO:0000259" key="8">
    <source>
        <dbReference type="Pfam" id="PF02687"/>
    </source>
</evidence>
<proteinExistence type="inferred from homology"/>
<dbReference type="PANTHER" id="PTHR30572:SF4">
    <property type="entry name" value="ABC TRANSPORTER PERMEASE YTRF"/>
    <property type="match status" value="1"/>
</dbReference>
<feature type="domain" description="ABC3 transporter permease C-terminal" evidence="8">
    <location>
        <begin position="1041"/>
        <end position="1146"/>
    </location>
</feature>
<organism evidence="9 10">
    <name type="scientific">Spiroplasma melliferum KC3</name>
    <dbReference type="NCBI Taxonomy" id="570509"/>
    <lineage>
        <taxon>Bacteria</taxon>
        <taxon>Bacillati</taxon>
        <taxon>Mycoplasmatota</taxon>
        <taxon>Mollicutes</taxon>
        <taxon>Entomoplasmatales</taxon>
        <taxon>Spiroplasmataceae</taxon>
        <taxon>Spiroplasma</taxon>
    </lineage>
</organism>
<comment type="similarity">
    <text evidence="6">Belongs to the ABC-4 integral membrane protein family.</text>
</comment>
<dbReference type="GO" id="GO:0005886">
    <property type="term" value="C:plasma membrane"/>
    <property type="evidence" value="ECO:0007669"/>
    <property type="project" value="UniProtKB-SubCell"/>
</dbReference>
<feature type="transmembrane region" description="Helical" evidence="7">
    <location>
        <begin position="20"/>
        <end position="41"/>
    </location>
</feature>
<keyword evidence="4 7" id="KW-1133">Transmembrane helix</keyword>
<dbReference type="Pfam" id="PF02687">
    <property type="entry name" value="FtsX"/>
    <property type="match status" value="2"/>
</dbReference>
<feature type="transmembrane region" description="Helical" evidence="7">
    <location>
        <begin position="437"/>
        <end position="467"/>
    </location>
</feature>
<dbReference type="RefSeq" id="WP_004027990.1">
    <property type="nucleotide sequence ID" value="NZ_AGBZ02000001.1"/>
</dbReference>
<keyword evidence="3 7" id="KW-0812">Transmembrane</keyword>
<evidence type="ECO:0000256" key="4">
    <source>
        <dbReference type="ARBA" id="ARBA00022989"/>
    </source>
</evidence>
<keyword evidence="2" id="KW-1003">Cell membrane</keyword>
<feature type="transmembrane region" description="Helical" evidence="7">
    <location>
        <begin position="487"/>
        <end position="512"/>
    </location>
</feature>
<accession>A0AAI9T3N9</accession>
<reference evidence="9 10" key="1">
    <citation type="journal article" date="2012" name="J. Proteome Res.">
        <title>Application of Spiroplasma melliferum proteogenomic profiling for the discovery of virulence factors and pathogenicity mechanisms in host-associated spiroplasmas.</title>
        <authorList>
            <person name="Alexeev D."/>
            <person name="Kostrjukova E."/>
            <person name="Aliper A."/>
            <person name="Popenko A."/>
            <person name="Bazaleev N."/>
            <person name="Tyakht A."/>
            <person name="Selezneva O."/>
            <person name="Akopian T."/>
            <person name="Prichodko E."/>
            <person name="Kondratov I."/>
            <person name="Chukin M."/>
            <person name="Demina I."/>
            <person name="Galyamina M."/>
            <person name="Kamashev D."/>
            <person name="Vanyushkina A."/>
            <person name="Ladygina V."/>
            <person name="Levitskii S."/>
            <person name="Lazarev V."/>
            <person name="Govorun V."/>
        </authorList>
    </citation>
    <scope>NUCLEOTIDE SEQUENCE [LARGE SCALE GENOMIC DNA]</scope>
    <source>
        <strain evidence="9 10">KC3</strain>
    </source>
</reference>
<name>A0AAI9T3N9_SPIME</name>
<evidence type="ECO:0000256" key="3">
    <source>
        <dbReference type="ARBA" id="ARBA00022692"/>
    </source>
</evidence>
<evidence type="ECO:0000256" key="2">
    <source>
        <dbReference type="ARBA" id="ARBA00022475"/>
    </source>
</evidence>
<dbReference type="InterPro" id="IPR003838">
    <property type="entry name" value="ABC3_permease_C"/>
</dbReference>
<comment type="caution">
    <text evidence="9">The sequence shown here is derived from an EMBL/GenBank/DDBJ whole genome shotgun (WGS) entry which is preliminary data.</text>
</comment>
<protein>
    <recommendedName>
        <fullName evidence="8">ABC3 transporter permease C-terminal domain-containing protein</fullName>
    </recommendedName>
</protein>
<evidence type="ECO:0000313" key="10">
    <source>
        <dbReference type="Proteomes" id="UP000004057"/>
    </source>
</evidence>
<dbReference type="PANTHER" id="PTHR30572">
    <property type="entry name" value="MEMBRANE COMPONENT OF TRANSPORTER-RELATED"/>
    <property type="match status" value="1"/>
</dbReference>
<feature type="transmembrane region" description="Helical" evidence="7">
    <location>
        <begin position="1035"/>
        <end position="1059"/>
    </location>
</feature>
<comment type="subcellular location">
    <subcellularLocation>
        <location evidence="1">Cell membrane</location>
        <topology evidence="1">Multi-pass membrane protein</topology>
    </subcellularLocation>
</comment>
<evidence type="ECO:0000256" key="7">
    <source>
        <dbReference type="SAM" id="Phobius"/>
    </source>
</evidence>